<keyword evidence="1" id="KW-1133">Transmembrane helix</keyword>
<evidence type="ECO:0000256" key="1">
    <source>
        <dbReference type="SAM" id="Phobius"/>
    </source>
</evidence>
<protein>
    <submittedName>
        <fullName evidence="3">Alpha-galactosidase</fullName>
    </submittedName>
</protein>
<accession>A0A7I4YVM9</accession>
<feature type="transmembrane region" description="Helical" evidence="1">
    <location>
        <begin position="21"/>
        <end position="43"/>
    </location>
</feature>
<keyword evidence="2" id="KW-1185">Reference proteome</keyword>
<dbReference type="Proteomes" id="UP000025227">
    <property type="component" value="Unplaced"/>
</dbReference>
<proteinExistence type="predicted"/>
<dbReference type="WBParaSite" id="HCON_00146910-00001">
    <property type="protein sequence ID" value="HCON_00146910-00001"/>
    <property type="gene ID" value="HCON_00146910"/>
</dbReference>
<keyword evidence="1" id="KW-0472">Membrane</keyword>
<sequence length="104" mass="11580">MLKSVVTAVIAWYKIEEKPKVTVAFEMSLVASVLVLLVANVFIQAHGNPVPPQPNGLKEEGSQGNARFKRANDLLKKYLSGPTKKPGWWHYETCMGQPCSLKRI</sequence>
<reference evidence="3" key="1">
    <citation type="submission" date="2020-12" db="UniProtKB">
        <authorList>
            <consortium name="WormBaseParasite"/>
        </authorList>
    </citation>
    <scope>IDENTIFICATION</scope>
    <source>
        <strain evidence="3">MHco3</strain>
    </source>
</reference>
<keyword evidence="1" id="KW-0812">Transmembrane</keyword>
<evidence type="ECO:0000313" key="3">
    <source>
        <dbReference type="WBParaSite" id="HCON_00146910-00001"/>
    </source>
</evidence>
<organism evidence="2 3">
    <name type="scientific">Haemonchus contortus</name>
    <name type="common">Barber pole worm</name>
    <dbReference type="NCBI Taxonomy" id="6289"/>
    <lineage>
        <taxon>Eukaryota</taxon>
        <taxon>Metazoa</taxon>
        <taxon>Ecdysozoa</taxon>
        <taxon>Nematoda</taxon>
        <taxon>Chromadorea</taxon>
        <taxon>Rhabditida</taxon>
        <taxon>Rhabditina</taxon>
        <taxon>Rhabditomorpha</taxon>
        <taxon>Strongyloidea</taxon>
        <taxon>Trichostrongylidae</taxon>
        <taxon>Haemonchus</taxon>
    </lineage>
</organism>
<evidence type="ECO:0000313" key="2">
    <source>
        <dbReference type="Proteomes" id="UP000025227"/>
    </source>
</evidence>
<dbReference type="AlphaFoldDB" id="A0A7I4YVM9"/>
<name>A0A7I4YVM9_HAECO</name>